<proteinExistence type="inferred from homology"/>
<reference evidence="3" key="1">
    <citation type="submission" date="2023-01" db="EMBL/GenBank/DDBJ databases">
        <title>Genome assembly of the deep-sea coral Lophelia pertusa.</title>
        <authorList>
            <person name="Herrera S."/>
            <person name="Cordes E."/>
        </authorList>
    </citation>
    <scope>NUCLEOTIDE SEQUENCE</scope>
    <source>
        <strain evidence="3">USNM1676648</strain>
        <tissue evidence="3">Polyp</tissue>
    </source>
</reference>
<keyword evidence="4" id="KW-1185">Reference proteome</keyword>
<gene>
    <name evidence="3" type="primary">DYNLRB2_1</name>
    <name evidence="3" type="ORF">OS493_022544</name>
</gene>
<comment type="caution">
    <text evidence="3">The sequence shown here is derived from an EMBL/GenBank/DDBJ whole genome shotgun (WGS) entry which is preliminary data.</text>
</comment>
<evidence type="ECO:0000256" key="1">
    <source>
        <dbReference type="ARBA" id="ARBA00007191"/>
    </source>
</evidence>
<dbReference type="InterPro" id="IPR004942">
    <property type="entry name" value="Roadblock/LAMTOR2_dom"/>
</dbReference>
<dbReference type="AlphaFoldDB" id="A0A9W9ZB89"/>
<dbReference type="Gene3D" id="3.30.450.30">
    <property type="entry name" value="Dynein light chain 2a, cytoplasmic"/>
    <property type="match status" value="1"/>
</dbReference>
<dbReference type="OrthoDB" id="9985637at2759"/>
<evidence type="ECO:0000313" key="3">
    <source>
        <dbReference type="EMBL" id="KAJ7378558.1"/>
    </source>
</evidence>
<comment type="similarity">
    <text evidence="1">Belongs to the GAMAD family.</text>
</comment>
<evidence type="ECO:0000313" key="4">
    <source>
        <dbReference type="Proteomes" id="UP001163046"/>
    </source>
</evidence>
<dbReference type="Proteomes" id="UP001163046">
    <property type="component" value="Unassembled WGS sequence"/>
</dbReference>
<accession>A0A9W9ZB89</accession>
<dbReference type="SUPFAM" id="SSF103196">
    <property type="entry name" value="Roadblock/LC7 domain"/>
    <property type="match status" value="1"/>
</dbReference>
<dbReference type="PANTHER" id="PTHR10779">
    <property type="entry name" value="DYNEIN LIGHT CHAIN ROADBLOCK"/>
    <property type="match status" value="1"/>
</dbReference>
<dbReference type="EMBL" id="MU826365">
    <property type="protein sequence ID" value="KAJ7378558.1"/>
    <property type="molecule type" value="Genomic_DNA"/>
</dbReference>
<dbReference type="SMART" id="SM00960">
    <property type="entry name" value="Robl_LC7"/>
    <property type="match status" value="1"/>
</dbReference>
<dbReference type="Pfam" id="PF03259">
    <property type="entry name" value="Robl_LC7"/>
    <property type="match status" value="1"/>
</dbReference>
<sequence length="121" mass="13887">MEDLDVQAFQTSVSKTDVERVLRRIQAHRGVIALMVTNHDGLVLRSNLDINTTNLYAVQYQNLIKVAHSAVRELDPENELRFIRVRNKQHEIMVAPTEDLVLIVVQMIKKEPEDVYASIAH</sequence>
<protein>
    <submittedName>
        <fullName evidence="3">Dynein light chain roadblock-type 2</fullName>
    </submittedName>
</protein>
<organism evidence="3 4">
    <name type="scientific">Desmophyllum pertusum</name>
    <dbReference type="NCBI Taxonomy" id="174260"/>
    <lineage>
        <taxon>Eukaryota</taxon>
        <taxon>Metazoa</taxon>
        <taxon>Cnidaria</taxon>
        <taxon>Anthozoa</taxon>
        <taxon>Hexacorallia</taxon>
        <taxon>Scleractinia</taxon>
        <taxon>Caryophylliina</taxon>
        <taxon>Caryophylliidae</taxon>
        <taxon>Desmophyllum</taxon>
    </lineage>
</organism>
<name>A0A9W9ZB89_9CNID</name>
<evidence type="ECO:0000259" key="2">
    <source>
        <dbReference type="SMART" id="SM00960"/>
    </source>
</evidence>
<feature type="domain" description="Roadblock/LAMTOR2" evidence="2">
    <location>
        <begin position="18"/>
        <end position="106"/>
    </location>
</feature>